<dbReference type="RefSeq" id="WP_085442130.1">
    <property type="nucleotide sequence ID" value="NZ_LVJN01000019.1"/>
</dbReference>
<feature type="transmembrane region" description="Helical" evidence="1">
    <location>
        <begin position="554"/>
        <end position="574"/>
    </location>
</feature>
<feature type="transmembrane region" description="Helical" evidence="1">
    <location>
        <begin position="409"/>
        <end position="428"/>
    </location>
</feature>
<feature type="transmembrane region" description="Helical" evidence="1">
    <location>
        <begin position="12"/>
        <end position="30"/>
    </location>
</feature>
<feature type="transmembrane region" description="Helical" evidence="1">
    <location>
        <begin position="159"/>
        <end position="181"/>
    </location>
</feature>
<feature type="transmembrane region" description="Helical" evidence="1">
    <location>
        <begin position="594"/>
        <end position="611"/>
    </location>
</feature>
<feature type="transmembrane region" description="Helical" evidence="1">
    <location>
        <begin position="128"/>
        <end position="147"/>
    </location>
</feature>
<name>A0A1Y2K4T7_9PROT</name>
<feature type="transmembrane region" description="Helical" evidence="1">
    <location>
        <begin position="274"/>
        <end position="294"/>
    </location>
</feature>
<reference evidence="2 3" key="1">
    <citation type="journal article" date="2016" name="BMC Genomics">
        <title>Combined genomic and structural analyses of a cultured magnetotactic bacterium reveals its niche adaptation to a dynamic environment.</title>
        <authorList>
            <person name="Araujo A.C."/>
            <person name="Morillo V."/>
            <person name="Cypriano J."/>
            <person name="Teixeira L.C."/>
            <person name="Leao P."/>
            <person name="Lyra S."/>
            <person name="Almeida L.G."/>
            <person name="Bazylinski D.A."/>
            <person name="Vasconcellos A.T."/>
            <person name="Abreu F."/>
            <person name="Lins U."/>
        </authorList>
    </citation>
    <scope>NUCLEOTIDE SEQUENCE [LARGE SCALE GENOMIC DNA]</scope>
    <source>
        <strain evidence="2 3">IT-1</strain>
    </source>
</reference>
<protein>
    <submittedName>
        <fullName evidence="2">Uncharacterized protein</fullName>
    </submittedName>
</protein>
<organism evidence="2 3">
    <name type="scientific">Magnetofaba australis IT-1</name>
    <dbReference type="NCBI Taxonomy" id="1434232"/>
    <lineage>
        <taxon>Bacteria</taxon>
        <taxon>Pseudomonadati</taxon>
        <taxon>Pseudomonadota</taxon>
        <taxon>Magnetococcia</taxon>
        <taxon>Magnetococcales</taxon>
        <taxon>Magnetococcaceae</taxon>
        <taxon>Magnetofaba</taxon>
    </lineage>
</organism>
<dbReference type="Proteomes" id="UP000194003">
    <property type="component" value="Unassembled WGS sequence"/>
</dbReference>
<keyword evidence="1" id="KW-0472">Membrane</keyword>
<keyword evidence="1" id="KW-0812">Transmembrane</keyword>
<dbReference type="AlphaFoldDB" id="A0A1Y2K4T7"/>
<feature type="transmembrane region" description="Helical" evidence="1">
    <location>
        <begin position="335"/>
        <end position="368"/>
    </location>
</feature>
<keyword evidence="3" id="KW-1185">Reference proteome</keyword>
<proteinExistence type="predicted"/>
<feature type="transmembrane region" description="Helical" evidence="1">
    <location>
        <begin position="524"/>
        <end position="542"/>
    </location>
</feature>
<feature type="transmembrane region" description="Helical" evidence="1">
    <location>
        <begin position="239"/>
        <end position="262"/>
    </location>
</feature>
<feature type="transmembrane region" description="Helical" evidence="1">
    <location>
        <begin position="449"/>
        <end position="476"/>
    </location>
</feature>
<comment type="caution">
    <text evidence="2">The sequence shown here is derived from an EMBL/GenBank/DDBJ whole genome shotgun (WGS) entry which is preliminary data.</text>
</comment>
<gene>
    <name evidence="2" type="ORF">MAIT1_03734</name>
</gene>
<evidence type="ECO:0000313" key="2">
    <source>
        <dbReference type="EMBL" id="OSM04014.1"/>
    </source>
</evidence>
<sequence>MTSLFSSRAGRIGLPLLVCAIVALYAVLTVDSRFSAPRWIYAVGVSYFRMPGDQTLLNGFGPASVWLFTLLYLIAATALGRLLLTGPARAAFDLRDAPYLCVSLDILAGYLISIALNRLITLALPNQYAAPLIVAIHAAALLFLLWQARATTKAVAMRAMLRVGLPLSALYGLFAILAIQYKKAHVAGDGGRFFFRLIDDGAAFAASVHFPIISQHYDEILFLYPVLALGRELPDFNLLWPYLLLYALIKCAAFIGLTWLIWRLSQSRLFAGVLAYWLFFGNLSLDPSHVLLLFDSGNPIFAILHPGRVYSVLLPGLMIYAVFAAQSRKLDVTPALLLGVALAALGFASTVVSNALIFGMLGASLGIISIAERLQPQPATPVAPINPPLTLLTALTLATTPLLVANNQFHLRFVAGGVLLTTLGMLLWSVLRYRAPNEPPTEQSALDRLLLLAGVALFAYLLGQLLLGNAGVALLWHDHVFNAQILARVLPFPPLQPTSLLDNIGPNHFCNIFPTEHCGYTGQYVQHYGLPFLLGFLGLVLLARRNGTTVATPLQQMMLLALLLFVGGVLLYEYTNGAVLQENQKLAVWLKSRLAEPGFYLVIITVGSAWVRCGGLWRIAMGGALAAAIVWDAAANVGAMPTDQLLLNARFVWGLIAGGG</sequence>
<feature type="transmembrane region" description="Helical" evidence="1">
    <location>
        <begin position="300"/>
        <end position="323"/>
    </location>
</feature>
<dbReference type="EMBL" id="LVJN01000019">
    <property type="protein sequence ID" value="OSM04014.1"/>
    <property type="molecule type" value="Genomic_DNA"/>
</dbReference>
<feature type="transmembrane region" description="Helical" evidence="1">
    <location>
        <begin position="65"/>
        <end position="84"/>
    </location>
</feature>
<evidence type="ECO:0000313" key="3">
    <source>
        <dbReference type="Proteomes" id="UP000194003"/>
    </source>
</evidence>
<keyword evidence="1" id="KW-1133">Transmembrane helix</keyword>
<evidence type="ECO:0000256" key="1">
    <source>
        <dbReference type="SAM" id="Phobius"/>
    </source>
</evidence>
<feature type="transmembrane region" description="Helical" evidence="1">
    <location>
        <begin position="96"/>
        <end position="116"/>
    </location>
</feature>
<accession>A0A1Y2K4T7</accession>